<dbReference type="InterPro" id="IPR035917">
    <property type="entry name" value="YjbQ-like_sf"/>
</dbReference>
<dbReference type="PANTHER" id="PTHR30615">
    <property type="entry name" value="UNCHARACTERIZED PROTEIN YJBQ-RELATED"/>
    <property type="match status" value="1"/>
</dbReference>
<dbReference type="RefSeq" id="WP_010365615.1">
    <property type="nucleotide sequence ID" value="NZ_AHBZ03000022.1"/>
</dbReference>
<dbReference type="AlphaFoldDB" id="A0AAD4AGY6"/>
<name>A0AAD4AGY6_9GAMM</name>
<gene>
    <name evidence="2" type="ORF">PCIT_a3420</name>
</gene>
<dbReference type="PIRSF" id="PIRSF004681">
    <property type="entry name" value="UCP004681"/>
    <property type="match status" value="1"/>
</dbReference>
<reference evidence="2" key="1">
    <citation type="journal article" date="2012" name="J. Bacteriol.">
        <title>Genome sequences of type strains of seven species of the marine bacterium Pseudoalteromonas.</title>
        <authorList>
            <person name="Xie B.B."/>
            <person name="Shu Y.L."/>
            <person name="Qin Q.L."/>
            <person name="Rong J.C."/>
            <person name="Zhang X.Y."/>
            <person name="Chen X.L."/>
            <person name="Shi M."/>
            <person name="He H.L."/>
            <person name="Zhou B.C."/>
            <person name="Zhang Y.Z."/>
        </authorList>
    </citation>
    <scope>NUCLEOTIDE SEQUENCE</scope>
    <source>
        <strain evidence="2">DSM 8771</strain>
    </source>
</reference>
<organism evidence="2 3">
    <name type="scientific">Pseudoalteromonas citrea</name>
    <dbReference type="NCBI Taxonomy" id="43655"/>
    <lineage>
        <taxon>Bacteria</taxon>
        <taxon>Pseudomonadati</taxon>
        <taxon>Pseudomonadota</taxon>
        <taxon>Gammaproteobacteria</taxon>
        <taxon>Alteromonadales</taxon>
        <taxon>Pseudoalteromonadaceae</taxon>
        <taxon>Pseudoalteromonas</taxon>
    </lineage>
</organism>
<dbReference type="SUPFAM" id="SSF111038">
    <property type="entry name" value="YjbQ-like"/>
    <property type="match status" value="1"/>
</dbReference>
<evidence type="ECO:0008006" key="4">
    <source>
        <dbReference type="Google" id="ProtNLM"/>
    </source>
</evidence>
<evidence type="ECO:0000313" key="3">
    <source>
        <dbReference type="Proteomes" id="UP000016487"/>
    </source>
</evidence>
<evidence type="ECO:0000256" key="1">
    <source>
        <dbReference type="ARBA" id="ARBA00005534"/>
    </source>
</evidence>
<dbReference type="Gene3D" id="2.60.120.460">
    <property type="entry name" value="YjbQ-like"/>
    <property type="match status" value="1"/>
</dbReference>
<proteinExistence type="inferred from homology"/>
<dbReference type="NCBIfam" id="TIGR00149">
    <property type="entry name" value="TIGR00149_YjbQ"/>
    <property type="match status" value="1"/>
</dbReference>
<dbReference type="InterPro" id="IPR001602">
    <property type="entry name" value="UPF0047_YjbQ-like"/>
</dbReference>
<dbReference type="PANTHER" id="PTHR30615:SF8">
    <property type="entry name" value="UPF0047 PROTEIN C4A8.02C"/>
    <property type="match status" value="1"/>
</dbReference>
<protein>
    <recommendedName>
        <fullName evidence="4">Secondary thiamine-phosphate synthase</fullName>
    </recommendedName>
</protein>
<accession>A0AAD4AGY6</accession>
<dbReference type="Pfam" id="PF01894">
    <property type="entry name" value="YjbQ"/>
    <property type="match status" value="1"/>
</dbReference>
<reference evidence="2" key="2">
    <citation type="submission" date="2015-03" db="EMBL/GenBank/DDBJ databases">
        <title>Genome sequence of Pseudoalteromonas citrea.</title>
        <authorList>
            <person name="Xie B.-B."/>
            <person name="Rong J.-C."/>
            <person name="Qin Q.-L."/>
            <person name="Zhang Y.-Z."/>
        </authorList>
    </citation>
    <scope>NUCLEOTIDE SEQUENCE</scope>
    <source>
        <strain evidence="2">DSM 8771</strain>
    </source>
</reference>
<dbReference type="Proteomes" id="UP000016487">
    <property type="component" value="Unassembled WGS sequence"/>
</dbReference>
<comment type="similarity">
    <text evidence="1">Belongs to the UPF0047 family.</text>
</comment>
<comment type="caution">
    <text evidence="2">The sequence shown here is derived from an EMBL/GenBank/DDBJ whole genome shotgun (WGS) entry which is preliminary data.</text>
</comment>
<sequence length="142" mass="16236">MSWQQILIKLSAKRRGFHLIDGEIVQHLPQIQDYHVGLLHLFLQHTSASLTINENADPTVRMDLESHFNHFVPERQAYYKHDYEGDDDMPAHIKSSTLGCELTIPIKRGQLQLGTWQGIYLGEHRDHASSRTVIATLQGAKN</sequence>
<dbReference type="EMBL" id="AHBZ03000022">
    <property type="protein sequence ID" value="KAF7768898.1"/>
    <property type="molecule type" value="Genomic_DNA"/>
</dbReference>
<evidence type="ECO:0000313" key="2">
    <source>
        <dbReference type="EMBL" id="KAF7768898.1"/>
    </source>
</evidence>